<dbReference type="GO" id="GO:0050570">
    <property type="term" value="F:4-hydroxythreonine-4-phosphate dehydrogenase activity"/>
    <property type="evidence" value="ECO:0007669"/>
    <property type="project" value="UniProtKB-EC"/>
</dbReference>
<dbReference type="SUPFAM" id="SSF53659">
    <property type="entry name" value="Isocitrate/Isopropylmalate dehydrogenase-like"/>
    <property type="match status" value="1"/>
</dbReference>
<dbReference type="EC" id="1.1.1.262" evidence="4"/>
<dbReference type="GO" id="GO:0046872">
    <property type="term" value="F:metal ion binding"/>
    <property type="evidence" value="ECO:0007669"/>
    <property type="project" value="UniProtKB-KW"/>
</dbReference>
<dbReference type="PANTHER" id="PTHR30004">
    <property type="entry name" value="4-HYDROXYTHREONINE-4-PHOSPHATE DEHYDROGENASE"/>
    <property type="match status" value="1"/>
</dbReference>
<dbReference type="NCBIfam" id="TIGR00557">
    <property type="entry name" value="pdxA"/>
    <property type="match status" value="1"/>
</dbReference>
<dbReference type="GO" id="GO:0051287">
    <property type="term" value="F:NAD binding"/>
    <property type="evidence" value="ECO:0007669"/>
    <property type="project" value="InterPro"/>
</dbReference>
<evidence type="ECO:0000313" key="4">
    <source>
        <dbReference type="EMBL" id="QBK04764.1"/>
    </source>
</evidence>
<proteinExistence type="predicted"/>
<dbReference type="Pfam" id="PF04166">
    <property type="entry name" value="PdxA"/>
    <property type="match status" value="1"/>
</dbReference>
<evidence type="ECO:0000256" key="3">
    <source>
        <dbReference type="ARBA" id="ARBA00023027"/>
    </source>
</evidence>
<dbReference type="KEGG" id="hgr:DW355_08265"/>
<accession>A0A4P6UJY7</accession>
<sequence>MKPFAITLGDAAGIGPEIILKAAWEAPELLGGCFVAGDFEVLHRAAGWLRDTVKAPAAHRPTLVRINHPAQALTLPAHHLPVLSVASLVGGVEASPPGRISAAAGRLAGECVVWAARAALRDEIAGLVTAPLHKEALAAAGPPWDAYPGHTELLQAEAAAHRGVSVADMPVRMMLANEELRTVLVSIHVALRDAIEAVTTDNVLRTVRITDAALRPVLGRAPRIGVAGLNPHAGEGGRFGREEIDLIAPALDLARREGIDARGPYAPDTVFMRARQAPGHPGEFDVVVAMYHDQGLIPVKYLGVEQGVNVTLGLPLVRTSPDHGTAFDIAGQGVADASSLIEAVRVAKRLAAHRVG</sequence>
<dbReference type="OrthoDB" id="9801783at2"/>
<organism evidence="4 5">
    <name type="scientific">Hylemonella gracilis</name>
    <dbReference type="NCBI Taxonomy" id="80880"/>
    <lineage>
        <taxon>Bacteria</taxon>
        <taxon>Pseudomonadati</taxon>
        <taxon>Pseudomonadota</taxon>
        <taxon>Betaproteobacteria</taxon>
        <taxon>Burkholderiales</taxon>
        <taxon>Comamonadaceae</taxon>
        <taxon>Hylemonella</taxon>
    </lineage>
</organism>
<dbReference type="Gene3D" id="3.40.718.10">
    <property type="entry name" value="Isopropylmalate Dehydrogenase"/>
    <property type="match status" value="1"/>
</dbReference>
<keyword evidence="3" id="KW-0520">NAD</keyword>
<dbReference type="InterPro" id="IPR005255">
    <property type="entry name" value="PdxA_fam"/>
</dbReference>
<reference evidence="4 5" key="1">
    <citation type="submission" date="2018-07" db="EMBL/GenBank/DDBJ databases">
        <title>Exploring interactions and the metabolic potential of the ultra-small soil bacteria Hylemonella gracilis.</title>
        <authorList>
            <person name="Tyc O."/>
            <person name="Kulkarni P."/>
            <person name="Gawehns F."/>
            <person name="Hundscheid M."/>
            <person name="Zweers H."/>
            <person name="Garbeva P."/>
        </authorList>
    </citation>
    <scope>NUCLEOTIDE SEQUENCE [LARGE SCALE GENOMIC DNA]</scope>
    <source>
        <strain evidence="4 5">NS1</strain>
    </source>
</reference>
<dbReference type="EMBL" id="CP031395">
    <property type="protein sequence ID" value="QBK04764.1"/>
    <property type="molecule type" value="Genomic_DNA"/>
</dbReference>
<protein>
    <submittedName>
        <fullName evidence="4">4-hydroxythreonine-4-phosphate dehydrogenase PdxA</fullName>
        <ecNumber evidence="4">1.1.1.262</ecNumber>
    </submittedName>
</protein>
<dbReference type="PANTHER" id="PTHR30004:SF6">
    <property type="entry name" value="D-THREONATE 4-PHOSPHATE DEHYDROGENASE"/>
    <property type="match status" value="1"/>
</dbReference>
<evidence type="ECO:0000313" key="5">
    <source>
        <dbReference type="Proteomes" id="UP000292939"/>
    </source>
</evidence>
<name>A0A4P6UJY7_9BURK</name>
<keyword evidence="1" id="KW-0479">Metal-binding</keyword>
<keyword evidence="2 4" id="KW-0560">Oxidoreductase</keyword>
<dbReference type="RefSeq" id="WP_131279185.1">
    <property type="nucleotide sequence ID" value="NZ_CP031395.1"/>
</dbReference>
<dbReference type="AlphaFoldDB" id="A0A4P6UJY7"/>
<gene>
    <name evidence="4" type="primary">pdxA</name>
    <name evidence="4" type="ORF">DW355_08265</name>
</gene>
<dbReference type="Proteomes" id="UP000292939">
    <property type="component" value="Chromosome"/>
</dbReference>
<evidence type="ECO:0000256" key="2">
    <source>
        <dbReference type="ARBA" id="ARBA00023002"/>
    </source>
</evidence>
<evidence type="ECO:0000256" key="1">
    <source>
        <dbReference type="ARBA" id="ARBA00022723"/>
    </source>
</evidence>